<keyword evidence="4" id="KW-1185">Reference proteome</keyword>
<evidence type="ECO:0000259" key="2">
    <source>
        <dbReference type="PROSITE" id="PS51671"/>
    </source>
</evidence>
<dbReference type="SUPFAM" id="SSF55021">
    <property type="entry name" value="ACT-like"/>
    <property type="match status" value="1"/>
</dbReference>
<dbReference type="PROSITE" id="PS51671">
    <property type="entry name" value="ACT"/>
    <property type="match status" value="1"/>
</dbReference>
<dbReference type="RefSeq" id="WP_095087602.1">
    <property type="nucleotide sequence ID" value="NZ_BMDM01000002.1"/>
</dbReference>
<evidence type="ECO:0000313" key="4">
    <source>
        <dbReference type="Proteomes" id="UP000242084"/>
    </source>
</evidence>
<dbReference type="OrthoDB" id="9788773at2"/>
<dbReference type="Gene3D" id="3.30.70.260">
    <property type="match status" value="1"/>
</dbReference>
<evidence type="ECO:0000256" key="1">
    <source>
        <dbReference type="HAMAP-Rule" id="MF_00707"/>
    </source>
</evidence>
<gene>
    <name evidence="3" type="ORF">SAMEA4384403_01117</name>
</gene>
<dbReference type="AlphaFoldDB" id="A0A239Z4A6"/>
<name>A0A239Z4A6_9STAP</name>
<proteinExistence type="inferred from homology"/>
<comment type="similarity">
    <text evidence="1">Belongs to the UPF0735 family.</text>
</comment>
<dbReference type="PIRSF" id="PIRSF025624">
    <property type="entry name" value="ACT_PheB"/>
    <property type="match status" value="1"/>
</dbReference>
<dbReference type="NCBIfam" id="NF003361">
    <property type="entry name" value="PRK04435.1"/>
    <property type="match status" value="1"/>
</dbReference>
<dbReference type="Pfam" id="PF13291">
    <property type="entry name" value="ACT_4"/>
    <property type="match status" value="1"/>
</dbReference>
<accession>A0A239Z4A6</accession>
<dbReference type="InterPro" id="IPR002912">
    <property type="entry name" value="ACT_dom"/>
</dbReference>
<feature type="domain" description="ACT" evidence="2">
    <location>
        <begin position="76"/>
        <end position="151"/>
    </location>
</feature>
<dbReference type="InterPro" id="IPR045865">
    <property type="entry name" value="ACT-like_dom_sf"/>
</dbReference>
<organism evidence="3 4">
    <name type="scientific">Mammaliicoccus stepanovicii</name>
    <dbReference type="NCBI Taxonomy" id="643214"/>
    <lineage>
        <taxon>Bacteria</taxon>
        <taxon>Bacillati</taxon>
        <taxon>Bacillota</taxon>
        <taxon>Bacilli</taxon>
        <taxon>Bacillales</taxon>
        <taxon>Staphylococcaceae</taxon>
        <taxon>Mammaliicoccus</taxon>
    </lineage>
</organism>
<dbReference type="EMBL" id="LT906462">
    <property type="protein sequence ID" value="SNV65364.1"/>
    <property type="molecule type" value="Genomic_DNA"/>
</dbReference>
<protein>
    <recommendedName>
        <fullName evidence="1">UPF0735 ACT domain-containing protein SAMEA4384403_01117</fullName>
    </recommendedName>
</protein>
<evidence type="ECO:0000313" key="3">
    <source>
        <dbReference type="EMBL" id="SNV65364.1"/>
    </source>
</evidence>
<reference evidence="3 4" key="1">
    <citation type="submission" date="2017-06" db="EMBL/GenBank/DDBJ databases">
        <authorList>
            <consortium name="Pathogen Informatics"/>
        </authorList>
    </citation>
    <scope>NUCLEOTIDE SEQUENCE [LARGE SCALE GENOMIC DNA]</scope>
    <source>
        <strain evidence="3 4">NCTC13839</strain>
    </source>
</reference>
<dbReference type="InterPro" id="IPR008310">
    <property type="entry name" value="UPF0735_ACT_dom-cont"/>
</dbReference>
<dbReference type="KEGG" id="sste:SAMEA4384403_1117"/>
<dbReference type="HAMAP" id="MF_00707">
    <property type="entry name" value="UPF0735"/>
    <property type="match status" value="1"/>
</dbReference>
<dbReference type="Proteomes" id="UP000242084">
    <property type="component" value="Chromosome 1"/>
</dbReference>
<sequence>MKKSNESTKKFYLIREDVLPESVQKTIKVKNALLKNSNLTIYDAVKEFNLSRSAFYKYKDTIFPIDRLEEQTRNLTLILYVQDEVGMLAFVLNKIAELKGSVLTIHQSLPMKERATITISLNATNIELTLEELMDAIKESPHVDEVEVIGMSM</sequence>